<dbReference type="PANTHER" id="PTHR33116">
    <property type="entry name" value="REVERSE TRANSCRIPTASE ZINC-BINDING DOMAIN-CONTAINING PROTEIN-RELATED-RELATED"/>
    <property type="match status" value="1"/>
</dbReference>
<feature type="region of interest" description="Disordered" evidence="2">
    <location>
        <begin position="379"/>
        <end position="403"/>
    </location>
</feature>
<dbReference type="Gene3D" id="3.60.10.10">
    <property type="entry name" value="Endonuclease/exonuclease/phosphatase"/>
    <property type="match status" value="1"/>
</dbReference>
<name>A0AAV5MAG1_9ROSI</name>
<dbReference type="PANTHER" id="PTHR33116:SF78">
    <property type="entry name" value="OS12G0587133 PROTEIN"/>
    <property type="match status" value="1"/>
</dbReference>
<dbReference type="Pfam" id="PF14529">
    <property type="entry name" value="Exo_endo_phos_2"/>
    <property type="match status" value="1"/>
</dbReference>
<keyword evidence="1" id="KW-0175">Coiled coil</keyword>
<gene>
    <name evidence="4" type="ORF">SLEP1_g52564</name>
</gene>
<dbReference type="SUPFAM" id="SSF56672">
    <property type="entry name" value="DNA/RNA polymerases"/>
    <property type="match status" value="1"/>
</dbReference>
<dbReference type="InterPro" id="IPR043502">
    <property type="entry name" value="DNA/RNA_pol_sf"/>
</dbReference>
<organism evidence="4 5">
    <name type="scientific">Rubroshorea leprosula</name>
    <dbReference type="NCBI Taxonomy" id="152421"/>
    <lineage>
        <taxon>Eukaryota</taxon>
        <taxon>Viridiplantae</taxon>
        <taxon>Streptophyta</taxon>
        <taxon>Embryophyta</taxon>
        <taxon>Tracheophyta</taxon>
        <taxon>Spermatophyta</taxon>
        <taxon>Magnoliopsida</taxon>
        <taxon>eudicotyledons</taxon>
        <taxon>Gunneridae</taxon>
        <taxon>Pentapetalae</taxon>
        <taxon>rosids</taxon>
        <taxon>malvids</taxon>
        <taxon>Malvales</taxon>
        <taxon>Dipterocarpaceae</taxon>
        <taxon>Rubroshorea</taxon>
    </lineage>
</organism>
<accession>A0AAV5MAG1</accession>
<sequence length="1492" mass="172512">MRERGREREREEATTGHGKGGRHRAESTADLHGNFNRGGRLQMESRNLRLTRNSPPRRSKNGSRFGFVRFMGVKDRKELERKLDNIWIGDCKLWVNYPRYNDIQQKGRENATMHVPELQVQNRSYAKVVKGHQTSRHGKGEAKRSREEFGLDKEQVRNIARLEDQLMDKKKIWVEKGKKDSWAGFEYNTNKEESTWLEGCYVGTTHYVEMVRNLQEKFYMEGYFTCRVRAMGGRLVLMDCEDKEELKDLVESSSEWLGQWFKKIFLNPWGVHGASSYVWMIAQAIEGGSEIEDYGCGKAIEEKQGINISRELELKDDDVECNRGELGGMSQSHVQQEEEETVEKVANSLEWALQQWPAKKKWEISMGKTNSVYLKSRSAEEGIQRGKNRGRQNKKPKEGMTEPKFIASPYGEIAGESVEDSGIQNCNRALRKQLQSQLVKDIWDLAKRLGATAENDEEILQKINEMEGRDNRSKADLARRAAEEAKKTEVIEGKDFIGVFGEWGEDRLPVYILNIYSSCHLEEKRALWKELLMLITSRKGNWCLGGDFNAARKVGDRVGCRGTTREMREFNSFIQDAGLVDLPLVGRRYTWHSANGQHRSRIDKFLLSDDWLKNWSDLKQWGLGRTVSDHCPLLLKNEKVDWGPKPFKFFDAWLEYPDCKQLISQVWNSKVGSGWMGFRLKEKLKKTKKALKEWSANHMADVDRRIVEAEKNIAELDRKEENSQLTTDDIEIRRSSFLDLWKNMRIKESMLQQKSRKMWLKEGDANTKFYHRSVKGRWRRNEINSIQINGEQFRGVSEIREGVVKYFKGLFTEEEWQRPKLDGINFRQLADKDNDFLMAKFTEEEIQNVVWDCDSTKSPGLDGFNFRFIKTMWEEIKQGVIGFVLEFHEHGKIVRGSNSSFITLIPKVENPQRIEEYRPISLIGVIYKILAKLLANRLRKVIDEAKRKRIKSFLFKVDFEKAYDKVSWDFVDYMLMRTGFTAKWRKWIKECLQSSMISILVNGSPTKQFSVNKGIRQGDPLSPFLFLLVVEGLNGLMQLAVDKDLFKGVRIGNGNVAVSHLQFADDTLFFGEASEENIKAIKCIMRTFELASGLKINFGKIQIMEIGTEEGWQERMAYRLCCKGGELPFKYLGIPIGGNHRKLSMWKPLMESFKKKLASWKSQNLSLGGRITLLNSVLSSLLVYLMSAYLIPKGTLSSLDKIRRNFLWEGSKEEKKIKWVSWERVCRKKECGGLGVKDLRKFNLALMGKWWGRLAKGEEGLWGKVIKGKYGVNGGQWMGWVRDGRRVGSLWWRDMQSLNVGGAGNEGWLTEGFRIKIGEGKGVSFWWDEWCGENCLANIYPRLYALSTGKEKDCQKMGEDHNGTWKWNMTWRRALFQWEDEAEKELRKTIDKVKISPGCADRWEWIHSVDGQYSTTTAYAILAKQGRDDEEEKMSKRVWNPTIPTKVAAFNWKANISTLGGVDQKTTQKGRVGLYMECTVMDGVDGAQQKAF</sequence>
<feature type="region of interest" description="Disordered" evidence="2">
    <location>
        <begin position="1"/>
        <end position="63"/>
    </location>
</feature>
<evidence type="ECO:0000256" key="2">
    <source>
        <dbReference type="SAM" id="MobiDB-lite"/>
    </source>
</evidence>
<dbReference type="InterPro" id="IPR005135">
    <property type="entry name" value="Endo/exonuclease/phosphatase"/>
</dbReference>
<dbReference type="InterPro" id="IPR036691">
    <property type="entry name" value="Endo/exonu/phosph_ase_sf"/>
</dbReference>
<evidence type="ECO:0000313" key="4">
    <source>
        <dbReference type="EMBL" id="GKV45492.1"/>
    </source>
</evidence>
<dbReference type="InterPro" id="IPR000477">
    <property type="entry name" value="RT_dom"/>
</dbReference>
<feature type="coiled-coil region" evidence="1">
    <location>
        <begin position="699"/>
        <end position="726"/>
    </location>
</feature>
<keyword evidence="5" id="KW-1185">Reference proteome</keyword>
<reference evidence="4 5" key="1">
    <citation type="journal article" date="2021" name="Commun. Biol.">
        <title>The genome of Shorea leprosula (Dipterocarpaceae) highlights the ecological relevance of drought in aseasonal tropical rainforests.</title>
        <authorList>
            <person name="Ng K.K.S."/>
            <person name="Kobayashi M.J."/>
            <person name="Fawcett J.A."/>
            <person name="Hatakeyama M."/>
            <person name="Paape T."/>
            <person name="Ng C.H."/>
            <person name="Ang C.C."/>
            <person name="Tnah L.H."/>
            <person name="Lee C.T."/>
            <person name="Nishiyama T."/>
            <person name="Sese J."/>
            <person name="O'Brien M.J."/>
            <person name="Copetti D."/>
            <person name="Mohd Noor M.I."/>
            <person name="Ong R.C."/>
            <person name="Putra M."/>
            <person name="Sireger I.Z."/>
            <person name="Indrioko S."/>
            <person name="Kosugi Y."/>
            <person name="Izuno A."/>
            <person name="Isagi Y."/>
            <person name="Lee S.L."/>
            <person name="Shimizu K.K."/>
        </authorList>
    </citation>
    <scope>NUCLEOTIDE SEQUENCE [LARGE SCALE GENOMIC DNA]</scope>
    <source>
        <strain evidence="4">214</strain>
    </source>
</reference>
<feature type="compositionally biased region" description="Basic and acidic residues" evidence="2">
    <location>
        <begin position="1"/>
        <end position="14"/>
    </location>
</feature>
<dbReference type="Proteomes" id="UP001054252">
    <property type="component" value="Unassembled WGS sequence"/>
</dbReference>
<feature type="domain" description="Reverse transcriptase" evidence="3">
    <location>
        <begin position="886"/>
        <end position="1136"/>
    </location>
</feature>
<evidence type="ECO:0000313" key="5">
    <source>
        <dbReference type="Proteomes" id="UP001054252"/>
    </source>
</evidence>
<dbReference type="CDD" id="cd01650">
    <property type="entry name" value="RT_nLTR_like"/>
    <property type="match status" value="1"/>
</dbReference>
<evidence type="ECO:0000259" key="3">
    <source>
        <dbReference type="PROSITE" id="PS50878"/>
    </source>
</evidence>
<evidence type="ECO:0000256" key="1">
    <source>
        <dbReference type="SAM" id="Coils"/>
    </source>
</evidence>
<protein>
    <recommendedName>
        <fullName evidence="3">Reverse transcriptase domain-containing protein</fullName>
    </recommendedName>
</protein>
<comment type="caution">
    <text evidence="4">The sequence shown here is derived from an EMBL/GenBank/DDBJ whole genome shotgun (WGS) entry which is preliminary data.</text>
</comment>
<feature type="compositionally biased region" description="Polar residues" evidence="2">
    <location>
        <begin position="44"/>
        <end position="54"/>
    </location>
</feature>
<dbReference type="GO" id="GO:0003824">
    <property type="term" value="F:catalytic activity"/>
    <property type="evidence" value="ECO:0007669"/>
    <property type="project" value="InterPro"/>
</dbReference>
<dbReference type="PROSITE" id="PS50878">
    <property type="entry name" value="RT_POL"/>
    <property type="match status" value="1"/>
</dbReference>
<dbReference type="Pfam" id="PF00078">
    <property type="entry name" value="RVT_1"/>
    <property type="match status" value="1"/>
</dbReference>
<proteinExistence type="predicted"/>
<dbReference type="EMBL" id="BPVZ01000195">
    <property type="protein sequence ID" value="GKV45492.1"/>
    <property type="molecule type" value="Genomic_DNA"/>
</dbReference>
<dbReference type="SUPFAM" id="SSF56219">
    <property type="entry name" value="DNase I-like"/>
    <property type="match status" value="1"/>
</dbReference>